<evidence type="ECO:0000256" key="1">
    <source>
        <dbReference type="SAM" id="Phobius"/>
    </source>
</evidence>
<feature type="transmembrane region" description="Helical" evidence="1">
    <location>
        <begin position="42"/>
        <end position="66"/>
    </location>
</feature>
<dbReference type="EMBL" id="MN739745">
    <property type="protein sequence ID" value="QHT24496.1"/>
    <property type="molecule type" value="Genomic_DNA"/>
</dbReference>
<name>A0A6C0E5Q5_9ZZZZ</name>
<sequence>MSEFSAPTLSLIGLIAVAITVPRYIKMPESLELLFHDRMGQILLLGLAAVIGSYNFAVGLMLAVFFMTLMVNSNKSVEGFDNHNDVDMDMDFEEKFNEPGKDSCAHLSESIEKLQTLQKDMGCMVPKKVPKKVAKEDTMDDEDDSKKTVKKDDVEDVVEGFGCGCPGSVDSIKRNMYLAEAGEKNESFQNQFQSQSQLQPVTTLATFAQGQSDFDVAGCRYDLKQTGMNDDIYGPPLASCNAYQEVNLEQTGTVFYPLN</sequence>
<evidence type="ECO:0000313" key="2">
    <source>
        <dbReference type="EMBL" id="QHT24496.1"/>
    </source>
</evidence>
<keyword evidence="1" id="KW-1133">Transmembrane helix</keyword>
<dbReference type="AlphaFoldDB" id="A0A6C0E5Q5"/>
<protein>
    <submittedName>
        <fullName evidence="2">Uncharacterized protein</fullName>
    </submittedName>
</protein>
<reference evidence="2" key="1">
    <citation type="journal article" date="2020" name="Nature">
        <title>Giant virus diversity and host interactions through global metagenomics.</title>
        <authorList>
            <person name="Schulz F."/>
            <person name="Roux S."/>
            <person name="Paez-Espino D."/>
            <person name="Jungbluth S."/>
            <person name="Walsh D.A."/>
            <person name="Denef V.J."/>
            <person name="McMahon K.D."/>
            <person name="Konstantinidis K.T."/>
            <person name="Eloe-Fadrosh E.A."/>
            <person name="Kyrpides N.C."/>
            <person name="Woyke T."/>
        </authorList>
    </citation>
    <scope>NUCLEOTIDE SEQUENCE</scope>
    <source>
        <strain evidence="2">GVMAG-M-3300023179-150</strain>
    </source>
</reference>
<organism evidence="2">
    <name type="scientific">viral metagenome</name>
    <dbReference type="NCBI Taxonomy" id="1070528"/>
    <lineage>
        <taxon>unclassified sequences</taxon>
        <taxon>metagenomes</taxon>
        <taxon>organismal metagenomes</taxon>
    </lineage>
</organism>
<accession>A0A6C0E5Q5</accession>
<proteinExistence type="predicted"/>
<keyword evidence="1" id="KW-0812">Transmembrane</keyword>
<keyword evidence="1" id="KW-0472">Membrane</keyword>